<evidence type="ECO:0000313" key="4">
    <source>
        <dbReference type="Proteomes" id="UP000246964"/>
    </source>
</evidence>
<dbReference type="Pfam" id="PF16537">
    <property type="entry name" value="T2SSB"/>
    <property type="match status" value="1"/>
</dbReference>
<dbReference type="AlphaFoldDB" id="A0A317Q2H9"/>
<gene>
    <name evidence="3" type="ORF">DET45_11326</name>
</gene>
<accession>A0A317Q2H9</accession>
<name>A0A317Q2H9_9GAMM</name>
<dbReference type="GO" id="GO:0015627">
    <property type="term" value="C:type II protein secretion system complex"/>
    <property type="evidence" value="ECO:0007669"/>
    <property type="project" value="InterPro"/>
</dbReference>
<protein>
    <submittedName>
        <fullName evidence="3">Type II secretion system (T2SS) protein B</fullName>
    </submittedName>
</protein>
<keyword evidence="4" id="KW-1185">Reference proteome</keyword>
<keyword evidence="1" id="KW-0472">Membrane</keyword>
<sequence length="250" mass="26739">MSSVLKALQRQSSPLVPQPNPIWLASATQPRGPYAGLVAVLLALLLFLLSAAAVWWWLQDNPAPTQETSALTPIPDLNQAATPPATPAYRLGEPSAIRVPVWPEPVAVTTAEAATVAETAEATAPVTANEANDKVISQGQGLDLNAVSPELLAAFEDALASGENSAQQSVVPTIYDLNLSMQRQIGSFSYDSHQYSSDATARWIVLDGRRLFEGDSFGAVTILKISPAHVVMSMNQQAFQLPALEDWTRP</sequence>
<dbReference type="Proteomes" id="UP000246964">
    <property type="component" value="Unassembled WGS sequence"/>
</dbReference>
<evidence type="ECO:0000256" key="1">
    <source>
        <dbReference type="SAM" id="Phobius"/>
    </source>
</evidence>
<feature type="domain" description="Type II secretion system protein GspB C-terminal" evidence="2">
    <location>
        <begin position="188"/>
        <end position="243"/>
    </location>
</feature>
<organism evidence="3 4">
    <name type="scientific">Pseudidiomarina maritima</name>
    <dbReference type="NCBI Taxonomy" id="519453"/>
    <lineage>
        <taxon>Bacteria</taxon>
        <taxon>Pseudomonadati</taxon>
        <taxon>Pseudomonadota</taxon>
        <taxon>Gammaproteobacteria</taxon>
        <taxon>Alteromonadales</taxon>
        <taxon>Idiomarinaceae</taxon>
        <taxon>Pseudidiomarina</taxon>
    </lineage>
</organism>
<feature type="transmembrane region" description="Helical" evidence="1">
    <location>
        <begin position="34"/>
        <end position="58"/>
    </location>
</feature>
<comment type="caution">
    <text evidence="3">The sequence shown here is derived from an EMBL/GenBank/DDBJ whole genome shotgun (WGS) entry which is preliminary data.</text>
</comment>
<keyword evidence="1" id="KW-1133">Transmembrane helix</keyword>
<keyword evidence="1" id="KW-0812">Transmembrane</keyword>
<evidence type="ECO:0000313" key="3">
    <source>
        <dbReference type="EMBL" id="PWW10594.1"/>
    </source>
</evidence>
<dbReference type="OrthoDB" id="5432325at2"/>
<dbReference type="RefSeq" id="WP_110076386.1">
    <property type="nucleotide sequence ID" value="NZ_QGTT01000013.1"/>
</dbReference>
<reference evidence="3 4" key="1">
    <citation type="submission" date="2018-05" db="EMBL/GenBank/DDBJ databases">
        <title>Freshwater and sediment microbial communities from various areas in North America, analyzing microbe dynamics in response to fracking.</title>
        <authorList>
            <person name="Lamendella R."/>
        </authorList>
    </citation>
    <scope>NUCLEOTIDE SEQUENCE [LARGE SCALE GENOMIC DNA]</scope>
    <source>
        <strain evidence="3 4">125B1</strain>
    </source>
</reference>
<proteinExistence type="predicted"/>
<evidence type="ECO:0000259" key="2">
    <source>
        <dbReference type="Pfam" id="PF16537"/>
    </source>
</evidence>
<dbReference type="EMBL" id="QGTT01000013">
    <property type="protein sequence ID" value="PWW10594.1"/>
    <property type="molecule type" value="Genomic_DNA"/>
</dbReference>
<dbReference type="InterPro" id="IPR032389">
    <property type="entry name" value="GspB_C"/>
</dbReference>